<proteinExistence type="predicted"/>
<evidence type="ECO:0000313" key="2">
    <source>
        <dbReference type="Proteomes" id="UP000179642"/>
    </source>
</evidence>
<reference evidence="1 2" key="1">
    <citation type="submission" date="2016-10" db="EMBL/GenBank/DDBJ databases">
        <title>Genome sequence of Streptomyces sp. MUSC 1.</title>
        <authorList>
            <person name="Lee L.-H."/>
            <person name="Ser H.-L."/>
            <person name="Law J.W.-F."/>
        </authorList>
    </citation>
    <scope>NUCLEOTIDE SEQUENCE [LARGE SCALE GENOMIC DNA]</scope>
    <source>
        <strain evidence="1 2">MUSC 1</strain>
    </source>
</reference>
<dbReference type="AlphaFoldDB" id="A0A1S2NXS8"/>
<keyword evidence="2" id="KW-1185">Reference proteome</keyword>
<gene>
    <name evidence="1" type="ORF">BIV23_44045</name>
</gene>
<accession>A0A1S2NXS8</accession>
<protein>
    <submittedName>
        <fullName evidence="1">Uncharacterized protein</fullName>
    </submittedName>
</protein>
<sequence>MHLVERAVGLVKEWCPAVDGTRRGDRSDGNRAATEISPLRQFLLDGREAAPADPEQPARRSDAVSAATAWAARASMEDLFALLAG</sequence>
<name>A0A1S2NXS8_9ACTN</name>
<organism evidence="1 2">
    <name type="scientific">Streptomyces monashensis</name>
    <dbReference type="NCBI Taxonomy" id="1678012"/>
    <lineage>
        <taxon>Bacteria</taxon>
        <taxon>Bacillati</taxon>
        <taxon>Actinomycetota</taxon>
        <taxon>Actinomycetes</taxon>
        <taxon>Kitasatosporales</taxon>
        <taxon>Streptomycetaceae</taxon>
        <taxon>Streptomyces</taxon>
    </lineage>
</organism>
<dbReference type="EMBL" id="MLYO01000126">
    <property type="protein sequence ID" value="OIJ86308.1"/>
    <property type="molecule type" value="Genomic_DNA"/>
</dbReference>
<comment type="caution">
    <text evidence="1">The sequence shown here is derived from an EMBL/GenBank/DDBJ whole genome shotgun (WGS) entry which is preliminary data.</text>
</comment>
<dbReference type="Proteomes" id="UP000179642">
    <property type="component" value="Unassembled WGS sequence"/>
</dbReference>
<evidence type="ECO:0000313" key="1">
    <source>
        <dbReference type="EMBL" id="OIJ86308.1"/>
    </source>
</evidence>